<keyword evidence="3" id="KW-1185">Reference proteome</keyword>
<dbReference type="RefSeq" id="WP_157572036.1">
    <property type="nucleotide sequence ID" value="NZ_AOGK01000002.1"/>
</dbReference>
<reference evidence="2" key="1">
    <citation type="submission" date="2013-01" db="EMBL/GenBank/DDBJ databases">
        <title>Genome draft of Hydrogenophaga taeniospiralis 2K1.</title>
        <authorList>
            <person name="Gomila M."/>
            <person name="Lalucat J."/>
        </authorList>
    </citation>
    <scope>NUCLEOTIDE SEQUENCE</scope>
    <source>
        <strain evidence="2">CCUG 15921</strain>
    </source>
</reference>
<evidence type="ECO:0000313" key="2">
    <source>
        <dbReference type="EMBL" id="MDG5974382.1"/>
    </source>
</evidence>
<dbReference type="SUPFAM" id="SSF53474">
    <property type="entry name" value="alpha/beta-Hydrolases"/>
    <property type="match status" value="1"/>
</dbReference>
<dbReference type="InterPro" id="IPR029058">
    <property type="entry name" value="AB_hydrolase_fold"/>
</dbReference>
<organism evidence="2 3">
    <name type="scientific">Hydrogenophaga taeniospiralis CCUG 15921</name>
    <dbReference type="NCBI Taxonomy" id="1281780"/>
    <lineage>
        <taxon>Bacteria</taxon>
        <taxon>Pseudomonadati</taxon>
        <taxon>Pseudomonadota</taxon>
        <taxon>Betaproteobacteria</taxon>
        <taxon>Burkholderiales</taxon>
        <taxon>Comamonadaceae</taxon>
        <taxon>Hydrogenophaga</taxon>
    </lineage>
</organism>
<dbReference type="EMBL" id="AOGK01000002">
    <property type="protein sequence ID" value="MDG5974382.1"/>
    <property type="molecule type" value="Genomic_DNA"/>
</dbReference>
<dbReference type="Pfam" id="PF26363">
    <property type="entry name" value="Phospholipase-like"/>
    <property type="match status" value="1"/>
</dbReference>
<dbReference type="AlphaFoldDB" id="A0A9X4NNR8"/>
<feature type="region of interest" description="Disordered" evidence="1">
    <location>
        <begin position="310"/>
        <end position="331"/>
    </location>
</feature>
<feature type="region of interest" description="Disordered" evidence="1">
    <location>
        <begin position="432"/>
        <end position="455"/>
    </location>
</feature>
<dbReference type="OrthoDB" id="8878828at2"/>
<dbReference type="Proteomes" id="UP001152876">
    <property type="component" value="Unassembled WGS sequence"/>
</dbReference>
<evidence type="ECO:0000256" key="1">
    <source>
        <dbReference type="SAM" id="MobiDB-lite"/>
    </source>
</evidence>
<name>A0A9X4NNR8_9BURK</name>
<accession>A0A9X4NNR8</accession>
<protein>
    <recommendedName>
        <fullName evidence="4">Lipase</fullName>
    </recommendedName>
</protein>
<gene>
    <name evidence="2" type="ORF">H010_03907</name>
</gene>
<proteinExistence type="predicted"/>
<sequence length="455" mass="48880">MSMSSQDYADLALDSYASRAVTRRDEKPETIGGHKYRILEHHDNPRTGYQGTIYQRVDTNEIIVAHRGTEFDREALKDGLLADGGMVLNRSNLQASDAIALTRKALQIAQEKAIGEGGIAPPVTVTGHSLGGTLAQVTAHHFDLRGETFNAYGATSLGLRIPAGGSSVTNHVMAGDLVSAASAHYGQVKVHATAQEIQTLDAHGYDNKTHWSDPLRGRGPIQLATGFTPPTTTAAAIAMGDSHKMHHFASVDANGRPDRSVLEDPATVQRAQDNATRIGEYRRDVQGMRSVITAVGRGPVGNALDAVDTLRGPLPPGEPARREREADAGPALSRVSQALLSDSQREVRQLAATHHLPWDRGLDNTVCSLARCARENGLSGINLLRVNNGQIRFGQHEHGLLKDGVLDARQAANTPAADSLSRLAMLDRQASLEPRNGMPPGWAQTPVQEPQLRAM</sequence>
<evidence type="ECO:0008006" key="4">
    <source>
        <dbReference type="Google" id="ProtNLM"/>
    </source>
</evidence>
<dbReference type="Gene3D" id="3.40.50.1820">
    <property type="entry name" value="alpha/beta hydrolase"/>
    <property type="match status" value="1"/>
</dbReference>
<comment type="caution">
    <text evidence="2">The sequence shown here is derived from an EMBL/GenBank/DDBJ whole genome shotgun (WGS) entry which is preliminary data.</text>
</comment>
<evidence type="ECO:0000313" key="3">
    <source>
        <dbReference type="Proteomes" id="UP001152876"/>
    </source>
</evidence>